<dbReference type="PANTHER" id="PTHR47926:SF468">
    <property type="entry name" value="PENTATRICOPEPTIDE REPEAT-CONTAINING PROTEIN"/>
    <property type="match status" value="1"/>
</dbReference>
<dbReference type="Pfam" id="PF13041">
    <property type="entry name" value="PPR_2"/>
    <property type="match status" value="2"/>
</dbReference>
<feature type="repeat" description="PPR" evidence="3">
    <location>
        <begin position="518"/>
        <end position="552"/>
    </location>
</feature>
<dbReference type="InterPro" id="IPR011990">
    <property type="entry name" value="TPR-like_helical_dom_sf"/>
</dbReference>
<accession>A0A835UIW3</accession>
<dbReference type="FunFam" id="1.25.40.10:FF:000031">
    <property type="entry name" value="Pentatricopeptide repeat-containing protein mitochondrial"/>
    <property type="match status" value="1"/>
</dbReference>
<dbReference type="InterPro" id="IPR002885">
    <property type="entry name" value="PPR_rpt"/>
</dbReference>
<gene>
    <name evidence="4" type="ORF">HPP92_018948</name>
</gene>
<protein>
    <recommendedName>
        <fullName evidence="6">Pentatricopeptide repeat-containing protein</fullName>
    </recommendedName>
</protein>
<comment type="similarity">
    <text evidence="2">Belongs to the PPR family. PCMP-E subfamily.</text>
</comment>
<dbReference type="InterPro" id="IPR046960">
    <property type="entry name" value="PPR_At4g14850-like_plant"/>
</dbReference>
<feature type="repeat" description="PPR" evidence="3">
    <location>
        <begin position="487"/>
        <end position="517"/>
    </location>
</feature>
<evidence type="ECO:0000256" key="1">
    <source>
        <dbReference type="ARBA" id="ARBA00022737"/>
    </source>
</evidence>
<keyword evidence="1" id="KW-0677">Repeat</keyword>
<organism evidence="4 5">
    <name type="scientific">Vanilla planifolia</name>
    <name type="common">Vanilla</name>
    <dbReference type="NCBI Taxonomy" id="51239"/>
    <lineage>
        <taxon>Eukaryota</taxon>
        <taxon>Viridiplantae</taxon>
        <taxon>Streptophyta</taxon>
        <taxon>Embryophyta</taxon>
        <taxon>Tracheophyta</taxon>
        <taxon>Spermatophyta</taxon>
        <taxon>Magnoliopsida</taxon>
        <taxon>Liliopsida</taxon>
        <taxon>Asparagales</taxon>
        <taxon>Orchidaceae</taxon>
        <taxon>Vanilloideae</taxon>
        <taxon>Vanilleae</taxon>
        <taxon>Vanilla</taxon>
    </lineage>
</organism>
<evidence type="ECO:0000313" key="4">
    <source>
        <dbReference type="EMBL" id="KAG0464784.1"/>
    </source>
</evidence>
<feature type="repeat" description="PPR" evidence="3">
    <location>
        <begin position="231"/>
        <end position="265"/>
    </location>
</feature>
<reference evidence="4 5" key="1">
    <citation type="journal article" date="2020" name="Nat. Food">
        <title>A phased Vanilla planifolia genome enables genetic improvement of flavour and production.</title>
        <authorList>
            <person name="Hasing T."/>
            <person name="Tang H."/>
            <person name="Brym M."/>
            <person name="Khazi F."/>
            <person name="Huang T."/>
            <person name="Chambers A.H."/>
        </authorList>
    </citation>
    <scope>NUCLEOTIDE SEQUENCE [LARGE SCALE GENOMIC DNA]</scope>
    <source>
        <tissue evidence="4">Leaf</tissue>
    </source>
</reference>
<dbReference type="PROSITE" id="PS51375">
    <property type="entry name" value="PPR"/>
    <property type="match status" value="9"/>
</dbReference>
<proteinExistence type="inferred from homology"/>
<evidence type="ECO:0000256" key="3">
    <source>
        <dbReference type="PROSITE-ProRule" id="PRU00708"/>
    </source>
</evidence>
<dbReference type="EMBL" id="JADCNM010000010">
    <property type="protein sequence ID" value="KAG0464784.1"/>
    <property type="molecule type" value="Genomic_DNA"/>
</dbReference>
<dbReference type="NCBIfam" id="TIGR00756">
    <property type="entry name" value="PPR"/>
    <property type="match status" value="13"/>
</dbReference>
<feature type="repeat" description="PPR" evidence="3">
    <location>
        <begin position="355"/>
        <end position="385"/>
    </location>
</feature>
<dbReference type="GO" id="GO:0003723">
    <property type="term" value="F:RNA binding"/>
    <property type="evidence" value="ECO:0007669"/>
    <property type="project" value="InterPro"/>
</dbReference>
<dbReference type="PANTHER" id="PTHR47926">
    <property type="entry name" value="PENTATRICOPEPTIDE REPEAT-CONTAINING PROTEIN"/>
    <property type="match status" value="1"/>
</dbReference>
<feature type="repeat" description="PPR" evidence="3">
    <location>
        <begin position="42"/>
        <end position="76"/>
    </location>
</feature>
<feature type="repeat" description="PPR" evidence="3">
    <location>
        <begin position="104"/>
        <end position="138"/>
    </location>
</feature>
<dbReference type="FunFam" id="1.25.40.10:FF:000280">
    <property type="entry name" value="Pentatricopeptide repeat-containing protein"/>
    <property type="match status" value="1"/>
</dbReference>
<evidence type="ECO:0008006" key="6">
    <source>
        <dbReference type="Google" id="ProtNLM"/>
    </source>
</evidence>
<dbReference type="Pfam" id="PF20431">
    <property type="entry name" value="E_motif"/>
    <property type="match status" value="1"/>
</dbReference>
<sequence length="752" mass="84964">MLKFAGERQSVLFSQNLKLIHLARSGRIDEAVSLFEGMLARNAVTWNCMISAYAKNGRIAKARQLFDRMVSKNMVSWNTMIAGYAHNNCILEASQLFDEMPKRDAYSWTLMISCYSRNGELEKARRLFDSMPSEKTSVCYNAMISGYAKYGNSKDAIALLNQIPVSARSFVSWNSVLAGYTLKQEMVLALKFFEEMPEKDVVSWNLIVEGYVQVGDVQSAWHFFTKTPSPNVVSWVTMMNGFSKCGNIVEARRLFDEMPERNLVAWNAMLSGYVRCLRIEEAHKLFLDMAERNSVTWTTMVNGYVRVGMIDKARELLDAMPFKNVAAQTAMLTGYVQSLRMDKAVELFEKISAKDDVCWNSMIYGYVQSGTIDKAWDLFMKMPRKNVVSWNTILAGYAQQGEIRKALEVFKQMRERNTVSWNSVISGLAQNGLFCDTLNYFLLMREQESKPDWCTYACSLTACAHLAALAVGKQLHLLLLKSGHTNDLFACNALINMYARCGRISESRQIFNEMVMVDHVSWNTLIAGYALNGFGADAVTLFREMITSGFKPDEITFVGVLSACSHAGMLDEGMEYFNSITRDHALKPVPEHYACMVDLLGRAGRLEEAYKLVMEMPAKPNAGVWGALLGACRMHGNTAIASFTADRLFEIEPFKTSNYVLLSNIYANAGRWDNVERVRDLMKDIRVHKQPGCSWIEVHNKVCAFVSDDPLQPRDAEMKHSESNEANLQDMKIIATWLTFLKKVSLSVEALV</sequence>
<dbReference type="Pfam" id="PF01535">
    <property type="entry name" value="PPR"/>
    <property type="match status" value="14"/>
</dbReference>
<name>A0A835UIW3_VANPL</name>
<dbReference type="GO" id="GO:0048731">
    <property type="term" value="P:system development"/>
    <property type="evidence" value="ECO:0007669"/>
    <property type="project" value="UniProtKB-ARBA"/>
</dbReference>
<dbReference type="FunFam" id="1.25.40.10:FF:000125">
    <property type="entry name" value="Pentatricopeptide repeat-containing protein"/>
    <property type="match status" value="2"/>
</dbReference>
<evidence type="ECO:0000313" key="5">
    <source>
        <dbReference type="Proteomes" id="UP000639772"/>
    </source>
</evidence>
<feature type="repeat" description="PPR" evidence="3">
    <location>
        <begin position="169"/>
        <end position="203"/>
    </location>
</feature>
<feature type="repeat" description="PPR" evidence="3">
    <location>
        <begin position="293"/>
        <end position="327"/>
    </location>
</feature>
<comment type="caution">
    <text evidence="4">The sequence shown here is derived from an EMBL/GenBank/DDBJ whole genome shotgun (WGS) entry which is preliminary data.</text>
</comment>
<dbReference type="InterPro" id="IPR046848">
    <property type="entry name" value="E_motif"/>
</dbReference>
<dbReference type="AlphaFoldDB" id="A0A835UIW3"/>
<dbReference type="Proteomes" id="UP000639772">
    <property type="component" value="Chromosome 10"/>
</dbReference>
<feature type="repeat" description="PPR" evidence="3">
    <location>
        <begin position="386"/>
        <end position="420"/>
    </location>
</feature>
<dbReference type="SUPFAM" id="SSF48452">
    <property type="entry name" value="TPR-like"/>
    <property type="match status" value="2"/>
</dbReference>
<evidence type="ECO:0000256" key="2">
    <source>
        <dbReference type="ARBA" id="ARBA00061659"/>
    </source>
</evidence>
<dbReference type="GO" id="GO:0009451">
    <property type="term" value="P:RNA modification"/>
    <property type="evidence" value="ECO:0007669"/>
    <property type="project" value="InterPro"/>
</dbReference>
<dbReference type="OrthoDB" id="185373at2759"/>
<dbReference type="Gene3D" id="1.25.40.10">
    <property type="entry name" value="Tetratricopeptide repeat domain"/>
    <property type="match status" value="7"/>
</dbReference>